<sequence>MLSNDQLIDELYNFITNDYDLYRQRLEPIYKNLCKKHDKNIYDEEKSQHLFEIVVREGRKKYVSMFGVKYNVNVKNFNPLIVKEIAELIRNNFEQNIDNYF</sequence>
<name>A0A1V0SLI5_9VIRU</name>
<dbReference type="EMBL" id="KY684115">
    <property type="protein sequence ID" value="ARF12597.1"/>
    <property type="molecule type" value="Genomic_DNA"/>
</dbReference>
<accession>A0A1V0SLI5</accession>
<protein>
    <submittedName>
        <fullName evidence="1">Uncharacterized protein</fullName>
    </submittedName>
</protein>
<evidence type="ECO:0000313" key="1">
    <source>
        <dbReference type="EMBL" id="ARF12597.1"/>
    </source>
</evidence>
<reference evidence="1" key="1">
    <citation type="journal article" date="2017" name="Science">
        <title>Giant viruses with an expanded complement of translation system components.</title>
        <authorList>
            <person name="Schulz F."/>
            <person name="Yutin N."/>
            <person name="Ivanova N.N."/>
            <person name="Ortega D.R."/>
            <person name="Lee T.K."/>
            <person name="Vierheilig J."/>
            <person name="Daims H."/>
            <person name="Horn M."/>
            <person name="Wagner M."/>
            <person name="Jensen G.J."/>
            <person name="Kyrpides N.C."/>
            <person name="Koonin E.V."/>
            <person name="Woyke T."/>
        </authorList>
    </citation>
    <scope>NUCLEOTIDE SEQUENCE</scope>
    <source>
        <strain evidence="1">KNV1</strain>
    </source>
</reference>
<gene>
    <name evidence="1" type="ORF">Klosneuvirus_8_21</name>
</gene>
<proteinExistence type="predicted"/>
<organism evidence="1">
    <name type="scientific">Klosneuvirus KNV1</name>
    <dbReference type="NCBI Taxonomy" id="1977640"/>
    <lineage>
        <taxon>Viruses</taxon>
        <taxon>Varidnaviria</taxon>
        <taxon>Bamfordvirae</taxon>
        <taxon>Nucleocytoviricota</taxon>
        <taxon>Megaviricetes</taxon>
        <taxon>Imitervirales</taxon>
        <taxon>Mimiviridae</taxon>
        <taxon>Klosneuvirinae</taxon>
        <taxon>Klosneuvirus</taxon>
    </lineage>
</organism>